<sequence>MLVQLALLVADSSSPSRACCGGMTIQLLFWLRELSGKPPREVKQCALAVEVSLYLTPYTPGRSHYSLKSSRFSQVYAMYCTLSARKQCFKKLFLRFFVGRTPNVQVQQVEPGDRHELLGVTEIHATSYVVAVTSNSHPHSVCQYPLLSSLPTKL</sequence>
<evidence type="ECO:0000313" key="3">
    <source>
        <dbReference type="Proteomes" id="UP000184063"/>
    </source>
</evidence>
<protein>
    <submittedName>
        <fullName evidence="2">Uncharacterized protein</fullName>
    </submittedName>
</protein>
<feature type="signal peptide" evidence="1">
    <location>
        <begin position="1"/>
        <end position="18"/>
    </location>
</feature>
<proteinExistence type="predicted"/>
<dbReference type="VEuPathDB" id="FungiDB:ASPFODRAFT_620709"/>
<name>A0A1M3TFP7_ASPLC</name>
<keyword evidence="1" id="KW-0732">Signal</keyword>
<reference evidence="3" key="1">
    <citation type="journal article" date="2017" name="Genome Biol.">
        <title>Comparative genomics reveals high biological diversity and specific adaptations in the industrially and medically important fungal genus Aspergillus.</title>
        <authorList>
            <person name="de Vries R.P."/>
            <person name="Riley R."/>
            <person name="Wiebenga A."/>
            <person name="Aguilar-Osorio G."/>
            <person name="Amillis S."/>
            <person name="Uchima C.A."/>
            <person name="Anderluh G."/>
            <person name="Asadollahi M."/>
            <person name="Askin M."/>
            <person name="Barry K."/>
            <person name="Battaglia E."/>
            <person name="Bayram O."/>
            <person name="Benocci T."/>
            <person name="Braus-Stromeyer S.A."/>
            <person name="Caldana C."/>
            <person name="Canovas D."/>
            <person name="Cerqueira G.C."/>
            <person name="Chen F."/>
            <person name="Chen W."/>
            <person name="Choi C."/>
            <person name="Clum A."/>
            <person name="Dos Santos R.A."/>
            <person name="Damasio A.R."/>
            <person name="Diallinas G."/>
            <person name="Emri T."/>
            <person name="Fekete E."/>
            <person name="Flipphi M."/>
            <person name="Freyberg S."/>
            <person name="Gallo A."/>
            <person name="Gournas C."/>
            <person name="Habgood R."/>
            <person name="Hainaut M."/>
            <person name="Harispe M.L."/>
            <person name="Henrissat B."/>
            <person name="Hilden K.S."/>
            <person name="Hope R."/>
            <person name="Hossain A."/>
            <person name="Karabika E."/>
            <person name="Karaffa L."/>
            <person name="Karanyi Z."/>
            <person name="Krasevec N."/>
            <person name="Kuo A."/>
            <person name="Kusch H."/>
            <person name="LaButti K."/>
            <person name="Lagendijk E.L."/>
            <person name="Lapidus A."/>
            <person name="Levasseur A."/>
            <person name="Lindquist E."/>
            <person name="Lipzen A."/>
            <person name="Logrieco A.F."/>
            <person name="MacCabe A."/>
            <person name="Maekelae M.R."/>
            <person name="Malavazi I."/>
            <person name="Melin P."/>
            <person name="Meyer V."/>
            <person name="Mielnichuk N."/>
            <person name="Miskei M."/>
            <person name="Molnar A.P."/>
            <person name="Mule G."/>
            <person name="Ngan C.Y."/>
            <person name="Orejas M."/>
            <person name="Orosz E."/>
            <person name="Ouedraogo J.P."/>
            <person name="Overkamp K.M."/>
            <person name="Park H.-S."/>
            <person name="Perrone G."/>
            <person name="Piumi F."/>
            <person name="Punt P.J."/>
            <person name="Ram A.F."/>
            <person name="Ramon A."/>
            <person name="Rauscher S."/>
            <person name="Record E."/>
            <person name="Riano-Pachon D.M."/>
            <person name="Robert V."/>
            <person name="Roehrig J."/>
            <person name="Ruller R."/>
            <person name="Salamov A."/>
            <person name="Salih N.S."/>
            <person name="Samson R.A."/>
            <person name="Sandor E."/>
            <person name="Sanguinetti M."/>
            <person name="Schuetze T."/>
            <person name="Sepcic K."/>
            <person name="Shelest E."/>
            <person name="Sherlock G."/>
            <person name="Sophianopoulou V."/>
            <person name="Squina F.M."/>
            <person name="Sun H."/>
            <person name="Susca A."/>
            <person name="Todd R.B."/>
            <person name="Tsang A."/>
            <person name="Unkles S.E."/>
            <person name="van de Wiele N."/>
            <person name="van Rossen-Uffink D."/>
            <person name="Oliveira J.V."/>
            <person name="Vesth T.C."/>
            <person name="Visser J."/>
            <person name="Yu J.-H."/>
            <person name="Zhou M."/>
            <person name="Andersen M.R."/>
            <person name="Archer D.B."/>
            <person name="Baker S.E."/>
            <person name="Benoit I."/>
            <person name="Brakhage A.A."/>
            <person name="Braus G.H."/>
            <person name="Fischer R."/>
            <person name="Frisvad J.C."/>
            <person name="Goldman G.H."/>
            <person name="Houbraken J."/>
            <person name="Oakley B."/>
            <person name="Pocsi I."/>
            <person name="Scazzocchio C."/>
            <person name="Seiboth B."/>
            <person name="vanKuyk P.A."/>
            <person name="Wortman J."/>
            <person name="Dyer P.S."/>
            <person name="Grigoriev I.V."/>
        </authorList>
    </citation>
    <scope>NUCLEOTIDE SEQUENCE [LARGE SCALE GENOMIC DNA]</scope>
    <source>
        <strain evidence="3">CBS 106.47</strain>
    </source>
</reference>
<evidence type="ECO:0000256" key="1">
    <source>
        <dbReference type="SAM" id="SignalP"/>
    </source>
</evidence>
<feature type="chain" id="PRO_5011979309" evidence="1">
    <location>
        <begin position="19"/>
        <end position="154"/>
    </location>
</feature>
<dbReference type="AlphaFoldDB" id="A0A1M3TFP7"/>
<gene>
    <name evidence="2" type="ORF">ASPFODRAFT_620709</name>
</gene>
<accession>A0A1M3TFP7</accession>
<organism evidence="2 3">
    <name type="scientific">Aspergillus luchuensis (strain CBS 106.47)</name>
    <dbReference type="NCBI Taxonomy" id="1137211"/>
    <lineage>
        <taxon>Eukaryota</taxon>
        <taxon>Fungi</taxon>
        <taxon>Dikarya</taxon>
        <taxon>Ascomycota</taxon>
        <taxon>Pezizomycotina</taxon>
        <taxon>Eurotiomycetes</taxon>
        <taxon>Eurotiomycetidae</taxon>
        <taxon>Eurotiales</taxon>
        <taxon>Aspergillaceae</taxon>
        <taxon>Aspergillus</taxon>
        <taxon>Aspergillus subgen. Circumdati</taxon>
    </lineage>
</organism>
<dbReference type="Proteomes" id="UP000184063">
    <property type="component" value="Unassembled WGS sequence"/>
</dbReference>
<evidence type="ECO:0000313" key="2">
    <source>
        <dbReference type="EMBL" id="OJZ85556.1"/>
    </source>
</evidence>
<dbReference type="EMBL" id="KV878242">
    <property type="protein sequence ID" value="OJZ85556.1"/>
    <property type="molecule type" value="Genomic_DNA"/>
</dbReference>